<name>A0A250ITR0_9BACT</name>
<dbReference type="InterPro" id="IPR029016">
    <property type="entry name" value="GAF-like_dom_sf"/>
</dbReference>
<dbReference type="EMBL" id="CP022098">
    <property type="protein sequence ID" value="ATB34658.1"/>
    <property type="molecule type" value="Genomic_DNA"/>
</dbReference>
<reference evidence="4 5" key="1">
    <citation type="submission" date="2017-06" db="EMBL/GenBank/DDBJ databases">
        <title>Sequencing and comparative analysis of myxobacterial genomes.</title>
        <authorList>
            <person name="Rupp O."/>
            <person name="Goesmann A."/>
            <person name="Sogaard-Andersen L."/>
        </authorList>
    </citation>
    <scope>NUCLEOTIDE SEQUENCE [LARGE SCALE GENOMIC DNA]</scope>
    <source>
        <strain evidence="4 5">DSM 52655</strain>
    </source>
</reference>
<dbReference type="SMART" id="SM00421">
    <property type="entry name" value="HTH_LUXR"/>
    <property type="match status" value="1"/>
</dbReference>
<dbReference type="Proteomes" id="UP000217257">
    <property type="component" value="Chromosome"/>
</dbReference>
<evidence type="ECO:0000313" key="5">
    <source>
        <dbReference type="Proteomes" id="UP000217257"/>
    </source>
</evidence>
<proteinExistence type="predicted"/>
<evidence type="ECO:0000259" key="3">
    <source>
        <dbReference type="SMART" id="SM00421"/>
    </source>
</evidence>
<dbReference type="KEGG" id="cfus:CYFUS_000065"/>
<evidence type="ECO:0000256" key="2">
    <source>
        <dbReference type="ARBA" id="ARBA00023163"/>
    </source>
</evidence>
<organism evidence="4 5">
    <name type="scientific">Cystobacter fuscus</name>
    <dbReference type="NCBI Taxonomy" id="43"/>
    <lineage>
        <taxon>Bacteria</taxon>
        <taxon>Pseudomonadati</taxon>
        <taxon>Myxococcota</taxon>
        <taxon>Myxococcia</taxon>
        <taxon>Myxococcales</taxon>
        <taxon>Cystobacterineae</taxon>
        <taxon>Archangiaceae</taxon>
        <taxon>Cystobacter</taxon>
    </lineage>
</organism>
<dbReference type="InterPro" id="IPR036388">
    <property type="entry name" value="WH-like_DNA-bd_sf"/>
</dbReference>
<evidence type="ECO:0000256" key="1">
    <source>
        <dbReference type="ARBA" id="ARBA00023015"/>
    </source>
</evidence>
<dbReference type="GO" id="GO:0003677">
    <property type="term" value="F:DNA binding"/>
    <property type="evidence" value="ECO:0007669"/>
    <property type="project" value="InterPro"/>
</dbReference>
<dbReference type="AlphaFoldDB" id="A0A250ITR0"/>
<keyword evidence="2" id="KW-0804">Transcription</keyword>
<sequence>MDLPDFNKKQHLLAYELMHAFLDSWTLSELHESTEADLARLFQADHVALCLMDPSLPTGFDWKARETASFLQGYYQWFQEDFVFQWLSRQPNTALSDTEMLRGEKLENTETYRRSRQAHLRLRHVLSVLISPESQQGQGAVALYSDRSKPFSEEHRLILQWFTPFLKSAFHNVMRLASLGFRQQLLEALAHQTSASLVLTEQSRELLRTAPVTPLLEKWFSRSSLNLAGIPRDWVERLTELVRTERDPVPGRDTWRSNRPGEELKVTFRRLPRLENGRFWEVTMEEFMLLPREWLRILTPRQIEVATCLVREGCDDEELTRLLKGEREKYSVETVKTHLRAIYKRVGAEGRTDFISRALRP</sequence>
<evidence type="ECO:0000313" key="4">
    <source>
        <dbReference type="EMBL" id="ATB34658.1"/>
    </source>
</evidence>
<dbReference type="Gene3D" id="1.10.10.10">
    <property type="entry name" value="Winged helix-like DNA-binding domain superfamily/Winged helix DNA-binding domain"/>
    <property type="match status" value="1"/>
</dbReference>
<dbReference type="SUPFAM" id="SSF55781">
    <property type="entry name" value="GAF domain-like"/>
    <property type="match status" value="1"/>
</dbReference>
<dbReference type="InterPro" id="IPR016032">
    <property type="entry name" value="Sig_transdc_resp-reg_C-effctor"/>
</dbReference>
<dbReference type="GO" id="GO:0006355">
    <property type="term" value="P:regulation of DNA-templated transcription"/>
    <property type="evidence" value="ECO:0007669"/>
    <property type="project" value="InterPro"/>
</dbReference>
<dbReference type="Gene3D" id="3.30.450.40">
    <property type="match status" value="1"/>
</dbReference>
<feature type="domain" description="HTH luxR-type" evidence="3">
    <location>
        <begin position="295"/>
        <end position="358"/>
    </location>
</feature>
<dbReference type="InterPro" id="IPR000792">
    <property type="entry name" value="Tscrpt_reg_LuxR_C"/>
</dbReference>
<dbReference type="SUPFAM" id="SSF46894">
    <property type="entry name" value="C-terminal effector domain of the bipartite response regulators"/>
    <property type="match status" value="1"/>
</dbReference>
<gene>
    <name evidence="4" type="ORF">CYFUS_000065</name>
</gene>
<accession>A0A250ITR0</accession>
<protein>
    <submittedName>
        <fullName evidence="4">Helix-turn-helix transcriptional regulator</fullName>
    </submittedName>
</protein>
<keyword evidence="1" id="KW-0805">Transcription regulation</keyword>